<dbReference type="Proteomes" id="UP000006797">
    <property type="component" value="Chromosome"/>
</dbReference>
<sequence length="84" mass="9623">MSNADKLLQKLKKEPPPRDFTWDELKVLLCSIGFEPKQGNGSRVKFIHPDLSYPISLHRPHPGNELKRYVIEQVKDALDELSLG</sequence>
<dbReference type="Pfam" id="PF07927">
    <property type="entry name" value="HicA_toxin"/>
    <property type="match status" value="1"/>
</dbReference>
<evidence type="ECO:0008006" key="3">
    <source>
        <dbReference type="Google" id="ProtNLM"/>
    </source>
</evidence>
<dbReference type="SUPFAM" id="SSF54786">
    <property type="entry name" value="YcfA/nrd intein domain"/>
    <property type="match status" value="1"/>
</dbReference>
<proteinExistence type="predicted"/>
<accession>A0AAV2U4M1</accession>
<dbReference type="AlphaFoldDB" id="A0AAV2U4M1"/>
<gene>
    <name evidence="1" type="ORF">HICON_15500</name>
</gene>
<reference evidence="1 2" key="1">
    <citation type="journal article" date="2012" name="Emerg. Infect. Dis.">
        <title>Lineage-specific Virulence Determinants of Haemophilus influenzae Biogroup aegyptius.</title>
        <authorList>
            <person name="Strouts F.R."/>
            <person name="Power P."/>
            <person name="Croucher N.J."/>
            <person name="Corton N."/>
            <person name="van Tonder A."/>
            <person name="Quail M.A."/>
            <person name="Langford P.R."/>
            <person name="Hudson M.J."/>
            <person name="Parkhill J."/>
            <person name="Kroll J.S."/>
            <person name="Bentley S.D."/>
        </authorList>
    </citation>
    <scope>NUCLEOTIDE SEQUENCE [LARGE SCALE GENOMIC DNA]</scope>
    <source>
        <strain evidence="1 2">F3047</strain>
    </source>
</reference>
<protein>
    <recommendedName>
        <fullName evidence="3">HicA protein</fullName>
    </recommendedName>
</protein>
<evidence type="ECO:0000313" key="1">
    <source>
        <dbReference type="EMBL" id="CBY87010.1"/>
    </source>
</evidence>
<dbReference type="KEGG" id="hil:HICON_15500"/>
<evidence type="ECO:0000313" key="2">
    <source>
        <dbReference type="Proteomes" id="UP000006797"/>
    </source>
</evidence>
<organism evidence="1 2">
    <name type="scientific">Haemophilus influenzae F3047</name>
    <dbReference type="NCBI Taxonomy" id="935897"/>
    <lineage>
        <taxon>Bacteria</taxon>
        <taxon>Pseudomonadati</taxon>
        <taxon>Pseudomonadota</taxon>
        <taxon>Gammaproteobacteria</taxon>
        <taxon>Pasteurellales</taxon>
        <taxon>Pasteurellaceae</taxon>
        <taxon>Haemophilus</taxon>
    </lineage>
</organism>
<name>A0AAV2U4M1_HAEIF</name>
<dbReference type="RefSeq" id="WP_013527626.1">
    <property type="nucleotide sequence ID" value="NC_014922.1"/>
</dbReference>
<dbReference type="InterPro" id="IPR012933">
    <property type="entry name" value="HicA_mRNA_interferase"/>
</dbReference>
<dbReference type="EMBL" id="FQ670204">
    <property type="protein sequence ID" value="CBY87010.1"/>
    <property type="molecule type" value="Genomic_DNA"/>
</dbReference>
<dbReference type="GO" id="GO:0003729">
    <property type="term" value="F:mRNA binding"/>
    <property type="evidence" value="ECO:0007669"/>
    <property type="project" value="InterPro"/>
</dbReference>